<protein>
    <submittedName>
        <fullName evidence="1">DUF2461 domain-containing protein</fullName>
    </submittedName>
</protein>
<sequence>MSQQLLKFLNELSLNNNKEWMDSHKQRFTTIRGGFLKNVEVILNKLVELDPALSDLKPKDCIFRQNRDIRFSANKMPYKINLAAYFAAGGKKSVGPGYYLHLQPGESFIAGGIWMPSSDVLKKIRQEINYSGKELESILSDPAFKSYFGEIEGEKLKTSPKGFDGDHPYIHYLRYKSFIVTKRIPDQDVISENYVNLALQSFGMMKPFQDFLYRAVEEVEDGSGLL</sequence>
<dbReference type="PIRSF" id="PIRSF028451">
    <property type="entry name" value="UCP028451"/>
    <property type="match status" value="1"/>
</dbReference>
<evidence type="ECO:0000313" key="1">
    <source>
        <dbReference type="EMBL" id="MFC4874385.1"/>
    </source>
</evidence>
<reference evidence="2" key="1">
    <citation type="journal article" date="2019" name="Int. J. Syst. Evol. Microbiol.">
        <title>The Global Catalogue of Microorganisms (GCM) 10K type strain sequencing project: providing services to taxonomists for standard genome sequencing and annotation.</title>
        <authorList>
            <consortium name="The Broad Institute Genomics Platform"/>
            <consortium name="The Broad Institute Genome Sequencing Center for Infectious Disease"/>
            <person name="Wu L."/>
            <person name="Ma J."/>
        </authorList>
    </citation>
    <scope>NUCLEOTIDE SEQUENCE [LARGE SCALE GENOMIC DNA]</scope>
    <source>
        <strain evidence="2">CGMCC 4.7466</strain>
    </source>
</reference>
<comment type="caution">
    <text evidence="1">The sequence shown here is derived from an EMBL/GenBank/DDBJ whole genome shotgun (WGS) entry which is preliminary data.</text>
</comment>
<dbReference type="RefSeq" id="WP_377068178.1">
    <property type="nucleotide sequence ID" value="NZ_JBHSJJ010000017.1"/>
</dbReference>
<organism evidence="1 2">
    <name type="scientific">Negadavirga shengliensis</name>
    <dbReference type="NCBI Taxonomy" id="1389218"/>
    <lineage>
        <taxon>Bacteria</taxon>
        <taxon>Pseudomonadati</taxon>
        <taxon>Bacteroidota</taxon>
        <taxon>Cytophagia</taxon>
        <taxon>Cytophagales</taxon>
        <taxon>Cyclobacteriaceae</taxon>
        <taxon>Negadavirga</taxon>
    </lineage>
</organism>
<gene>
    <name evidence="1" type="ORF">ACFPFU_21965</name>
</gene>
<dbReference type="InterPro" id="IPR012808">
    <property type="entry name" value="CHP02453"/>
</dbReference>
<dbReference type="Proteomes" id="UP001595818">
    <property type="component" value="Unassembled WGS sequence"/>
</dbReference>
<name>A0ABV9T8W6_9BACT</name>
<dbReference type="Pfam" id="PF09365">
    <property type="entry name" value="DUF2461"/>
    <property type="match status" value="1"/>
</dbReference>
<keyword evidence="2" id="KW-1185">Reference proteome</keyword>
<dbReference type="PANTHER" id="PTHR36452:SF1">
    <property type="entry name" value="DUF2461 DOMAIN-CONTAINING PROTEIN"/>
    <property type="match status" value="1"/>
</dbReference>
<proteinExistence type="predicted"/>
<evidence type="ECO:0000313" key="2">
    <source>
        <dbReference type="Proteomes" id="UP001595818"/>
    </source>
</evidence>
<dbReference type="NCBIfam" id="TIGR02453">
    <property type="entry name" value="TIGR02453 family protein"/>
    <property type="match status" value="1"/>
</dbReference>
<dbReference type="PANTHER" id="PTHR36452">
    <property type="entry name" value="CHROMOSOME 12, WHOLE GENOME SHOTGUN SEQUENCE"/>
    <property type="match status" value="1"/>
</dbReference>
<accession>A0ABV9T8W6</accession>
<dbReference type="InterPro" id="IPR015996">
    <property type="entry name" value="UCP028451"/>
</dbReference>
<dbReference type="EMBL" id="JBHSJJ010000017">
    <property type="protein sequence ID" value="MFC4874385.1"/>
    <property type="molecule type" value="Genomic_DNA"/>
</dbReference>